<name>A0ABR9EFS9_9GAMM</name>
<dbReference type="EMBL" id="AQGV01000014">
    <property type="protein sequence ID" value="MBE0369810.1"/>
    <property type="molecule type" value="Genomic_DNA"/>
</dbReference>
<sequence length="241" mass="27588">MLPILSPYLSGPFANYGKGVGLHTEHTSLTLNDQMKNGMLRHEISAFAQRKGVGKSRSQASVWHMHYTLQILPSIIVAQSVLQQSLPLSLKDVLWHTKLQQLQLPNQGINLSGGPTEIRYYDLIFKHLEPLHTWLNQQFGISSKVLWSNCTFRINQFLHAIEHALGHSEHLKNERRILLNECHINDQTNPLYSKPIMLTDSLNTYRIRDHCCLLHDVPNKSHCSDCPKLPKHIAHYSANRV</sequence>
<organism evidence="1 2">
    <name type="scientific">Pseudoalteromonas aurantia 208</name>
    <dbReference type="NCBI Taxonomy" id="1314867"/>
    <lineage>
        <taxon>Bacteria</taxon>
        <taxon>Pseudomonadati</taxon>
        <taxon>Pseudomonadota</taxon>
        <taxon>Gammaproteobacteria</taxon>
        <taxon>Alteromonadales</taxon>
        <taxon>Pseudoalteromonadaceae</taxon>
        <taxon>Pseudoalteromonas</taxon>
    </lineage>
</organism>
<dbReference type="Proteomes" id="UP000615755">
    <property type="component" value="Unassembled WGS sequence"/>
</dbReference>
<dbReference type="RefSeq" id="WP_192509013.1">
    <property type="nucleotide sequence ID" value="NZ_AQGV01000014.1"/>
</dbReference>
<accession>A0ABR9EFS9</accession>
<reference evidence="1 2" key="1">
    <citation type="submission" date="2015-03" db="EMBL/GenBank/DDBJ databases">
        <title>Genome sequence of Pseudoalteromonas aurantia.</title>
        <authorList>
            <person name="Xie B.-B."/>
            <person name="Rong J.-C."/>
            <person name="Qin Q.-L."/>
            <person name="Zhang Y.-Z."/>
        </authorList>
    </citation>
    <scope>NUCLEOTIDE SEQUENCE [LARGE SCALE GENOMIC DNA]</scope>
    <source>
        <strain evidence="1 2">208</strain>
    </source>
</reference>
<keyword evidence="2" id="KW-1185">Reference proteome</keyword>
<evidence type="ECO:0000313" key="1">
    <source>
        <dbReference type="EMBL" id="MBE0369810.1"/>
    </source>
</evidence>
<proteinExistence type="predicted"/>
<protein>
    <submittedName>
        <fullName evidence="1">Ferric iron reductase protein FhuF</fullName>
    </submittedName>
</protein>
<dbReference type="InterPro" id="IPR008090">
    <property type="entry name" value="Fe_iron_reduct"/>
</dbReference>
<dbReference type="NCBIfam" id="TIGR03951">
    <property type="entry name" value="Fe_III_red_FhuF"/>
    <property type="match status" value="1"/>
</dbReference>
<comment type="caution">
    <text evidence="1">The sequence shown here is derived from an EMBL/GenBank/DDBJ whole genome shotgun (WGS) entry which is preliminary data.</text>
</comment>
<gene>
    <name evidence="1" type="primary">fhuF</name>
    <name evidence="1" type="ORF">PAUR_a4390</name>
</gene>
<evidence type="ECO:0000313" key="2">
    <source>
        <dbReference type="Proteomes" id="UP000615755"/>
    </source>
</evidence>